<dbReference type="RefSeq" id="WP_279649523.1">
    <property type="nucleotide sequence ID" value="NZ_JAOCDG010000047.1"/>
</dbReference>
<evidence type="ECO:0000313" key="1">
    <source>
        <dbReference type="EMBL" id="MDH0690263.1"/>
    </source>
</evidence>
<reference evidence="1" key="1">
    <citation type="submission" date="2022-09" db="EMBL/GenBank/DDBJ databases">
        <title>Intensive care unit water sources are persistently colonized with multi-drug resistant bacteria and are the site of extensive horizontal gene transfer of antibiotic resistance genes.</title>
        <authorList>
            <person name="Diorio-Toth L."/>
        </authorList>
    </citation>
    <scope>NUCLEOTIDE SEQUENCE</scope>
    <source>
        <strain evidence="1">GD03864</strain>
    </source>
</reference>
<comment type="caution">
    <text evidence="1">The sequence shown here is derived from an EMBL/GenBank/DDBJ whole genome shotgun (WGS) entry which is preliminary data.</text>
</comment>
<dbReference type="Proteomes" id="UP001161139">
    <property type="component" value="Unassembled WGS sequence"/>
</dbReference>
<name>A0ABD4Y517_STUST</name>
<accession>A0ABD4Y517</accession>
<sequence>MPSKDTLLLTSKLIDFDDARIETPSPDYHPYLVVTGVKAYANMRVELNPRLYITRPEYWAIEVVGTLTHFGLPALTPFEVVIPINFQIGTKGIRVVGASKMVQIDCQSNPNATNPDDGGKEILIDRERKGI</sequence>
<dbReference type="AlphaFoldDB" id="A0ABD4Y517"/>
<organism evidence="1 2">
    <name type="scientific">Stutzerimonas stutzeri</name>
    <name type="common">Pseudomonas stutzeri</name>
    <dbReference type="NCBI Taxonomy" id="316"/>
    <lineage>
        <taxon>Bacteria</taxon>
        <taxon>Pseudomonadati</taxon>
        <taxon>Pseudomonadota</taxon>
        <taxon>Gammaproteobacteria</taxon>
        <taxon>Pseudomonadales</taxon>
        <taxon>Pseudomonadaceae</taxon>
        <taxon>Stutzerimonas</taxon>
    </lineage>
</organism>
<dbReference type="EMBL" id="JAOCDG010000047">
    <property type="protein sequence ID" value="MDH0690263.1"/>
    <property type="molecule type" value="Genomic_DNA"/>
</dbReference>
<protein>
    <submittedName>
        <fullName evidence="1">Uncharacterized protein</fullName>
    </submittedName>
</protein>
<proteinExistence type="predicted"/>
<evidence type="ECO:0000313" key="2">
    <source>
        <dbReference type="Proteomes" id="UP001161139"/>
    </source>
</evidence>
<gene>
    <name evidence="1" type="ORF">N5D09_19405</name>
</gene>